<organism evidence="1 2">
    <name type="scientific">Nitzschia inconspicua</name>
    <dbReference type="NCBI Taxonomy" id="303405"/>
    <lineage>
        <taxon>Eukaryota</taxon>
        <taxon>Sar</taxon>
        <taxon>Stramenopiles</taxon>
        <taxon>Ochrophyta</taxon>
        <taxon>Bacillariophyta</taxon>
        <taxon>Bacillariophyceae</taxon>
        <taxon>Bacillariophycidae</taxon>
        <taxon>Bacillariales</taxon>
        <taxon>Bacillariaceae</taxon>
        <taxon>Nitzschia</taxon>
    </lineage>
</organism>
<reference evidence="1" key="2">
    <citation type="submission" date="2021-04" db="EMBL/GenBank/DDBJ databases">
        <authorList>
            <person name="Podell S."/>
        </authorList>
    </citation>
    <scope>NUCLEOTIDE SEQUENCE</scope>
    <source>
        <strain evidence="1">Hildebrandi</strain>
    </source>
</reference>
<dbReference type="PANTHER" id="PTHR11012">
    <property type="entry name" value="PROTEIN KINASE-LIKE DOMAIN-CONTAINING"/>
    <property type="match status" value="1"/>
</dbReference>
<reference evidence="1" key="1">
    <citation type="journal article" date="2021" name="Sci. Rep.">
        <title>Diploid genomic architecture of Nitzschia inconspicua, an elite biomass production diatom.</title>
        <authorList>
            <person name="Oliver A."/>
            <person name="Podell S."/>
            <person name="Pinowska A."/>
            <person name="Traller J.C."/>
            <person name="Smith S.R."/>
            <person name="McClure R."/>
            <person name="Beliaev A."/>
            <person name="Bohutskyi P."/>
            <person name="Hill E.A."/>
            <person name="Rabines A."/>
            <person name="Zheng H."/>
            <person name="Allen L.Z."/>
            <person name="Kuo A."/>
            <person name="Grigoriev I.V."/>
            <person name="Allen A.E."/>
            <person name="Hazlebeck D."/>
            <person name="Allen E.E."/>
        </authorList>
    </citation>
    <scope>NUCLEOTIDE SEQUENCE</scope>
    <source>
        <strain evidence="1">Hildebrandi</strain>
    </source>
</reference>
<name>A0A9K3L0R0_9STRA</name>
<protein>
    <submittedName>
        <fullName evidence="1">Ecdysteroid kinase</fullName>
    </submittedName>
</protein>
<evidence type="ECO:0000313" key="1">
    <source>
        <dbReference type="EMBL" id="KAG7353257.1"/>
    </source>
</evidence>
<dbReference type="Pfam" id="PF02958">
    <property type="entry name" value="EcKL"/>
    <property type="match status" value="1"/>
</dbReference>
<dbReference type="InterPro" id="IPR004119">
    <property type="entry name" value="EcKL"/>
</dbReference>
<accession>A0A9K3L0R0</accession>
<gene>
    <name evidence="1" type="ORF">IV203_009306</name>
</gene>
<sequence length="426" mass="49198">MEIKNIESITPKCFNALLKEKWRDCNVGRESGAGEAETVELPQILSLSTQRVEQGVLSQVYRIHLEYKDDSFTGKTCPPSDWLIKLCRTDLNLSWMCQNEATFYRTIVPHLYNDGNALPFSVPAFLSGDDKHLILQEILSVETFPLTEGCPPDKIPLLLECLVALHGKCWEDSGKLEQLAKDSLILQAGMGQRLHPLQKEGLFVQSWQDTIDYMEFHPEQDAETLQFITKFCQKLETIKIRDIDDAVHRHRVTLIHGDFHISNFIFPLQKGTGDDLRPYLVDWATSGFANPMIDLVFFLVVSTNDQVASDAEILVKEYHRLLLLFEPGLKGRVSHDTLKEWFRYALVCQWTILVAYDEMCRHIANTEQDERRREIQLRHFKNVNRRAILALKSVQDWDIVWEKIQSASEAEKMEARVYCETNTLEI</sequence>
<comment type="caution">
    <text evidence="1">The sequence shown here is derived from an EMBL/GenBank/DDBJ whole genome shotgun (WGS) entry which is preliminary data.</text>
</comment>
<proteinExistence type="predicted"/>
<evidence type="ECO:0000313" key="2">
    <source>
        <dbReference type="Proteomes" id="UP000693970"/>
    </source>
</evidence>
<keyword evidence="2" id="KW-1185">Reference proteome</keyword>
<dbReference type="GO" id="GO:0016301">
    <property type="term" value="F:kinase activity"/>
    <property type="evidence" value="ECO:0007669"/>
    <property type="project" value="UniProtKB-KW"/>
</dbReference>
<dbReference type="EMBL" id="JAGRRH010000017">
    <property type="protein sequence ID" value="KAG7353257.1"/>
    <property type="molecule type" value="Genomic_DNA"/>
</dbReference>
<keyword evidence="1" id="KW-0418">Kinase</keyword>
<dbReference type="PANTHER" id="PTHR11012:SF30">
    <property type="entry name" value="PROTEIN KINASE-LIKE DOMAIN-CONTAINING"/>
    <property type="match status" value="1"/>
</dbReference>
<dbReference type="Proteomes" id="UP000693970">
    <property type="component" value="Unassembled WGS sequence"/>
</dbReference>
<dbReference type="OrthoDB" id="191037at2759"/>
<keyword evidence="1" id="KW-0808">Transferase</keyword>
<dbReference type="AlphaFoldDB" id="A0A9K3L0R0"/>